<gene>
    <name evidence="1" type="ORF">HJA_07737</name>
</gene>
<name>A0A059FF55_9PROT</name>
<evidence type="ECO:0000313" key="2">
    <source>
        <dbReference type="Proteomes" id="UP000024816"/>
    </source>
</evidence>
<accession>A0A059FF55</accession>
<dbReference type="Proteomes" id="UP000024816">
    <property type="component" value="Unassembled WGS sequence"/>
</dbReference>
<reference evidence="1 2" key="1">
    <citation type="journal article" date="2014" name="Antonie Van Leeuwenhoek">
        <title>Hyphomonas beringensis sp. nov. and Hyphomonas chukchiensis sp. nov., isolated from surface seawater of the Bering Sea and Chukchi Sea.</title>
        <authorList>
            <person name="Li C."/>
            <person name="Lai Q."/>
            <person name="Li G."/>
            <person name="Dong C."/>
            <person name="Wang J."/>
            <person name="Liao Y."/>
            <person name="Shao Z."/>
        </authorList>
    </citation>
    <scope>NUCLEOTIDE SEQUENCE [LARGE SCALE GENOMIC DNA]</scope>
    <source>
        <strain evidence="1 2">VP2</strain>
    </source>
</reference>
<protein>
    <submittedName>
        <fullName evidence="1">Uncharacterized protein</fullName>
    </submittedName>
</protein>
<sequence>MFSVLMGLSGLIVEVSAATSVSGAGVQAIKIMPALADAKIALIICATLQDLRGRASGRWDR</sequence>
<proteinExistence type="predicted"/>
<evidence type="ECO:0000313" key="1">
    <source>
        <dbReference type="EMBL" id="KCZ89171.1"/>
    </source>
</evidence>
<dbReference type="EMBL" id="ARYJ01000004">
    <property type="protein sequence ID" value="KCZ89171.1"/>
    <property type="molecule type" value="Genomic_DNA"/>
</dbReference>
<organism evidence="1 2">
    <name type="scientific">Hyphomonas jannaschiana VP2</name>
    <dbReference type="NCBI Taxonomy" id="1280952"/>
    <lineage>
        <taxon>Bacteria</taxon>
        <taxon>Pseudomonadati</taxon>
        <taxon>Pseudomonadota</taxon>
        <taxon>Alphaproteobacteria</taxon>
        <taxon>Hyphomonadales</taxon>
        <taxon>Hyphomonadaceae</taxon>
        <taxon>Hyphomonas</taxon>
    </lineage>
</organism>
<dbReference type="AlphaFoldDB" id="A0A059FF55"/>
<comment type="caution">
    <text evidence="1">The sequence shown here is derived from an EMBL/GenBank/DDBJ whole genome shotgun (WGS) entry which is preliminary data.</text>
</comment>
<keyword evidence="2" id="KW-1185">Reference proteome</keyword>